<evidence type="ECO:0000313" key="2">
    <source>
        <dbReference type="RefSeq" id="XP_027201794.1"/>
    </source>
</evidence>
<organism evidence="1 2">
    <name type="scientific">Dermatophagoides pteronyssinus</name>
    <name type="common">European house dust mite</name>
    <dbReference type="NCBI Taxonomy" id="6956"/>
    <lineage>
        <taxon>Eukaryota</taxon>
        <taxon>Metazoa</taxon>
        <taxon>Ecdysozoa</taxon>
        <taxon>Arthropoda</taxon>
        <taxon>Chelicerata</taxon>
        <taxon>Arachnida</taxon>
        <taxon>Acari</taxon>
        <taxon>Acariformes</taxon>
        <taxon>Sarcoptiformes</taxon>
        <taxon>Astigmata</taxon>
        <taxon>Psoroptidia</taxon>
        <taxon>Analgoidea</taxon>
        <taxon>Pyroglyphidae</taxon>
        <taxon>Dermatophagoidinae</taxon>
        <taxon>Dermatophagoides</taxon>
    </lineage>
</organism>
<dbReference type="KEGG" id="dpte:113795772"/>
<evidence type="ECO:0000313" key="1">
    <source>
        <dbReference type="Proteomes" id="UP000515146"/>
    </source>
</evidence>
<name>A0A6P6YB02_DERPT</name>
<sequence>MYIIKYSLNVWFSSSSSSSSSSYWIWLTLISSFLINNLISAEPASAVERVNCRRVVFHPYCRGISAKRSSLKLKDASDRPNSVENSIKQSLPKIWQQLLIPNTRQKILERFHMDNSIPRTMKAFIIDNNNNMADHMTNHSDDQMEQTDSNDYEFIRRTESFQVPPYLFDAHQIQSSSSSNDERAIKSSSESTANNNDDDEINREKNPQMFHIRMVTYPEFMQFFSRLTPPSTISQHPSKL</sequence>
<accession>A0A6P6YB02</accession>
<protein>
    <submittedName>
        <fullName evidence="2">Uncharacterized protein LOC113795772</fullName>
    </submittedName>
</protein>
<proteinExistence type="predicted"/>
<keyword evidence="1" id="KW-1185">Reference proteome</keyword>
<dbReference type="OrthoDB" id="6408053at2759"/>
<reference evidence="2" key="1">
    <citation type="submission" date="2025-08" db="UniProtKB">
        <authorList>
            <consortium name="RefSeq"/>
        </authorList>
    </citation>
    <scope>IDENTIFICATION</scope>
    <source>
        <strain evidence="2">Airmid</strain>
    </source>
</reference>
<dbReference type="InParanoid" id="A0A6P6YB02"/>
<dbReference type="Proteomes" id="UP000515146">
    <property type="component" value="Unplaced"/>
</dbReference>
<dbReference type="AlphaFoldDB" id="A0A6P6YB02"/>
<gene>
    <name evidence="2" type="primary">LOC113795772</name>
</gene>
<dbReference type="RefSeq" id="XP_027201794.1">
    <property type="nucleotide sequence ID" value="XM_027345993.1"/>
</dbReference>